<feature type="compositionally biased region" description="Polar residues" evidence="1">
    <location>
        <begin position="91"/>
        <end position="102"/>
    </location>
</feature>
<evidence type="ECO:0000313" key="3">
    <source>
        <dbReference type="Proteomes" id="UP000198767"/>
    </source>
</evidence>
<organism evidence="2 3">
    <name type="scientific">Epibacterium ulvae</name>
    <dbReference type="NCBI Taxonomy" id="1156985"/>
    <lineage>
        <taxon>Bacteria</taxon>
        <taxon>Pseudomonadati</taxon>
        <taxon>Pseudomonadota</taxon>
        <taxon>Alphaproteobacteria</taxon>
        <taxon>Rhodobacterales</taxon>
        <taxon>Roseobacteraceae</taxon>
        <taxon>Epibacterium</taxon>
    </lineage>
</organism>
<proteinExistence type="predicted"/>
<dbReference type="AlphaFoldDB" id="A0A1G5PJ50"/>
<dbReference type="OrthoDB" id="7876422at2"/>
<feature type="region of interest" description="Disordered" evidence="1">
    <location>
        <begin position="91"/>
        <end position="115"/>
    </location>
</feature>
<evidence type="ECO:0000256" key="1">
    <source>
        <dbReference type="SAM" id="MobiDB-lite"/>
    </source>
</evidence>
<gene>
    <name evidence="2" type="ORF">SAMN04488118_10199</name>
</gene>
<dbReference type="EMBL" id="FMWG01000001">
    <property type="protein sequence ID" value="SCZ49533.1"/>
    <property type="molecule type" value="Genomic_DNA"/>
</dbReference>
<dbReference type="RefSeq" id="WP_139163151.1">
    <property type="nucleotide sequence ID" value="NZ_FMWG01000001.1"/>
</dbReference>
<reference evidence="2 3" key="1">
    <citation type="submission" date="2016-10" db="EMBL/GenBank/DDBJ databases">
        <authorList>
            <person name="de Groot N.N."/>
        </authorList>
    </citation>
    <scope>NUCLEOTIDE SEQUENCE [LARGE SCALE GENOMIC DNA]</scope>
    <source>
        <strain evidence="2 3">U95</strain>
    </source>
</reference>
<keyword evidence="3" id="KW-1185">Reference proteome</keyword>
<sequence>MAPAPTNVPPEFNPETAPPRLTIDWDAYLPFFESEDISEEEKREMIEALWTIMVSFVDLGFGIHPVQQAISKQNGGQDVSLAQLPAADVVNSDQTTNQSSKLTRIFDAAQRGGSL</sequence>
<dbReference type="Proteomes" id="UP000198767">
    <property type="component" value="Unassembled WGS sequence"/>
</dbReference>
<accession>A0A1G5PJ50</accession>
<evidence type="ECO:0000313" key="2">
    <source>
        <dbReference type="EMBL" id="SCZ49533.1"/>
    </source>
</evidence>
<name>A0A1G5PJ50_9RHOB</name>
<dbReference type="STRING" id="1156985.SAMN04488118_10199"/>
<protein>
    <submittedName>
        <fullName evidence="2">Uncharacterized protein</fullName>
    </submittedName>
</protein>